<gene>
    <name evidence="2" type="ORF">TRSC58_01223</name>
</gene>
<dbReference type="VEuPathDB" id="TriTrypDB:TRSC58_01223"/>
<protein>
    <submittedName>
        <fullName evidence="2">Uncharacterized protein</fullName>
    </submittedName>
</protein>
<feature type="coiled-coil region" evidence="1">
    <location>
        <begin position="149"/>
        <end position="176"/>
    </location>
</feature>
<evidence type="ECO:0000313" key="2">
    <source>
        <dbReference type="EMBL" id="ESL11036.1"/>
    </source>
</evidence>
<accession>A0A061JAC9</accession>
<dbReference type="AlphaFoldDB" id="A0A061JAC9"/>
<dbReference type="OrthoDB" id="245817at2759"/>
<dbReference type="Proteomes" id="UP000031737">
    <property type="component" value="Unassembled WGS sequence"/>
</dbReference>
<comment type="caution">
    <text evidence="2">The sequence shown here is derived from an EMBL/GenBank/DDBJ whole genome shotgun (WGS) entry which is preliminary data.</text>
</comment>
<keyword evidence="3" id="KW-1185">Reference proteome</keyword>
<evidence type="ECO:0000256" key="1">
    <source>
        <dbReference type="SAM" id="Coils"/>
    </source>
</evidence>
<reference evidence="2 3" key="1">
    <citation type="submission" date="2013-07" db="EMBL/GenBank/DDBJ databases">
        <authorList>
            <person name="Stoco P.H."/>
            <person name="Wagner G."/>
            <person name="Gerber A."/>
            <person name="Zaha A."/>
            <person name="Thompson C."/>
            <person name="Bartholomeu D.C."/>
            <person name="Luckemeyer D.D."/>
            <person name="Bahia D."/>
            <person name="Loreto E."/>
            <person name="Prestes E.B."/>
            <person name="Lima F.M."/>
            <person name="Rodrigues-Luiz G."/>
            <person name="Vallejo G.A."/>
            <person name="Filho J.F."/>
            <person name="Monteiro K.M."/>
            <person name="Tyler K.M."/>
            <person name="de Almeida L.G."/>
            <person name="Ortiz M.F."/>
            <person name="Siervo M.A."/>
            <person name="de Moraes M.H."/>
            <person name="Cunha O.L."/>
            <person name="Mendonca-Neto R."/>
            <person name="Silva R."/>
            <person name="Teixeira S.M."/>
            <person name="Murta S.M."/>
            <person name="Sincero T.C."/>
            <person name="Mendes T.A."/>
            <person name="Urmenyi T.P."/>
            <person name="Silva V.G."/>
            <person name="da Rocha W.D."/>
            <person name="Andersson B."/>
            <person name="Romanha A.J."/>
            <person name="Steindel M."/>
            <person name="de Vasconcelos A.T."/>
            <person name="Grisard E.C."/>
        </authorList>
    </citation>
    <scope>NUCLEOTIDE SEQUENCE [LARGE SCALE GENOMIC DNA]</scope>
    <source>
        <strain evidence="2 3">SC58</strain>
    </source>
</reference>
<keyword evidence="1" id="KW-0175">Coiled coil</keyword>
<sequence>MMGDAQSLPSRQEALLAAPYASTDSRAPAGRLEMLSKVLAFCLMGLSQDEAESVTDAESLRRKYEGLEGELLSALSEKYGHPPGEFVERARELLGTPLNRAPREPRAPPAEVGRTEVAAPLTALHPILACMRREREEEDASWRRVHAAAKEMLVSLEKMELRVEEQEVELARLTSEHSRRLRAEEAEDPNPEALRANLASTVTHLQLTLLRLRGATQRGGVSAGVLSDVEYKRRMLSVQQREEEDLIRVYRRVLRQHLTSHSLSPLCEEIRRVDAQLRQLLPESPV</sequence>
<organism evidence="2 3">
    <name type="scientific">Trypanosoma rangeli SC58</name>
    <dbReference type="NCBI Taxonomy" id="429131"/>
    <lineage>
        <taxon>Eukaryota</taxon>
        <taxon>Discoba</taxon>
        <taxon>Euglenozoa</taxon>
        <taxon>Kinetoplastea</taxon>
        <taxon>Metakinetoplastina</taxon>
        <taxon>Trypanosomatida</taxon>
        <taxon>Trypanosomatidae</taxon>
        <taxon>Trypanosoma</taxon>
        <taxon>Herpetosoma</taxon>
    </lineage>
</organism>
<proteinExistence type="predicted"/>
<evidence type="ECO:0000313" key="3">
    <source>
        <dbReference type="Proteomes" id="UP000031737"/>
    </source>
</evidence>
<dbReference type="EMBL" id="AUPL01001223">
    <property type="protein sequence ID" value="ESL11036.1"/>
    <property type="molecule type" value="Genomic_DNA"/>
</dbReference>
<name>A0A061JAC9_TRYRA</name>